<feature type="compositionally biased region" description="Basic and acidic residues" evidence="2">
    <location>
        <begin position="175"/>
        <end position="195"/>
    </location>
</feature>
<feature type="region of interest" description="Disordered" evidence="2">
    <location>
        <begin position="164"/>
        <end position="195"/>
    </location>
</feature>
<proteinExistence type="inferred from homology"/>
<dbReference type="SUPFAM" id="SSF55961">
    <property type="entry name" value="Bet v1-like"/>
    <property type="match status" value="1"/>
</dbReference>
<dbReference type="Gene3D" id="3.30.530.20">
    <property type="match status" value="1"/>
</dbReference>
<dbReference type="InterPro" id="IPR005031">
    <property type="entry name" value="COQ10_START"/>
</dbReference>
<sequence>MTDNSPPADDAPVAYSKTADPDRALLEEAVTIRRPANELYAFWRQQENLAGVMENVVSIEKLDDKRSRWTVKAPAGREVSWESVITNDIPDRELTWQSAEGADIANSGRVRFEEAGERGTVVRATIAYDPPAGIVGQLVAKLFQREPRIQTRRDLHRFKQLMETGEITTSARTRAQRENRNEDQTTTRELEENPA</sequence>
<dbReference type="Pfam" id="PF03364">
    <property type="entry name" value="Polyketide_cyc"/>
    <property type="match status" value="1"/>
</dbReference>
<name>A0ABQ1SCC5_9SPHN</name>
<feature type="region of interest" description="Disordered" evidence="2">
    <location>
        <begin position="1"/>
        <end position="20"/>
    </location>
</feature>
<protein>
    <recommendedName>
        <fullName evidence="3">Coenzyme Q-binding protein COQ10 START domain-containing protein</fullName>
    </recommendedName>
</protein>
<evidence type="ECO:0000259" key="3">
    <source>
        <dbReference type="Pfam" id="PF03364"/>
    </source>
</evidence>
<accession>A0ABQ1SCC5</accession>
<keyword evidence="5" id="KW-1185">Reference proteome</keyword>
<dbReference type="InterPro" id="IPR047137">
    <property type="entry name" value="ORF3"/>
</dbReference>
<dbReference type="PANTHER" id="PTHR33824:SF7">
    <property type="entry name" value="POLYKETIDE CYCLASE_DEHYDRASE AND LIPID TRANSPORT SUPERFAMILY PROTEIN"/>
    <property type="match status" value="1"/>
</dbReference>
<evidence type="ECO:0000313" key="4">
    <source>
        <dbReference type="EMBL" id="GGE02434.1"/>
    </source>
</evidence>
<dbReference type="InterPro" id="IPR023393">
    <property type="entry name" value="START-like_dom_sf"/>
</dbReference>
<reference evidence="5" key="1">
    <citation type="journal article" date="2019" name="Int. J. Syst. Evol. Microbiol.">
        <title>The Global Catalogue of Microorganisms (GCM) 10K type strain sequencing project: providing services to taxonomists for standard genome sequencing and annotation.</title>
        <authorList>
            <consortium name="The Broad Institute Genomics Platform"/>
            <consortium name="The Broad Institute Genome Sequencing Center for Infectious Disease"/>
            <person name="Wu L."/>
            <person name="Ma J."/>
        </authorList>
    </citation>
    <scope>NUCLEOTIDE SEQUENCE [LARGE SCALE GENOMIC DNA]</scope>
    <source>
        <strain evidence="5">CGMCC 1.15959</strain>
    </source>
</reference>
<evidence type="ECO:0000256" key="2">
    <source>
        <dbReference type="SAM" id="MobiDB-lite"/>
    </source>
</evidence>
<comment type="similarity">
    <text evidence="1">Belongs to the ribosome association toxin RatA family.</text>
</comment>
<gene>
    <name evidence="4" type="ORF">GCM10011515_22600</name>
</gene>
<dbReference type="Proteomes" id="UP000619041">
    <property type="component" value="Unassembled WGS sequence"/>
</dbReference>
<feature type="domain" description="Coenzyme Q-binding protein COQ10 START" evidence="3">
    <location>
        <begin position="33"/>
        <end position="145"/>
    </location>
</feature>
<comment type="caution">
    <text evidence="4">The sequence shown here is derived from an EMBL/GenBank/DDBJ whole genome shotgun (WGS) entry which is preliminary data.</text>
</comment>
<organism evidence="4 5">
    <name type="scientific">Tsuneonella deserti</name>
    <dbReference type="NCBI Taxonomy" id="2035528"/>
    <lineage>
        <taxon>Bacteria</taxon>
        <taxon>Pseudomonadati</taxon>
        <taxon>Pseudomonadota</taxon>
        <taxon>Alphaproteobacteria</taxon>
        <taxon>Sphingomonadales</taxon>
        <taxon>Erythrobacteraceae</taxon>
        <taxon>Tsuneonella</taxon>
    </lineage>
</organism>
<dbReference type="RefSeq" id="WP_188645223.1">
    <property type="nucleotide sequence ID" value="NZ_BMKL01000001.1"/>
</dbReference>
<dbReference type="CDD" id="cd07817">
    <property type="entry name" value="SRPBCC_8"/>
    <property type="match status" value="1"/>
</dbReference>
<evidence type="ECO:0000313" key="5">
    <source>
        <dbReference type="Proteomes" id="UP000619041"/>
    </source>
</evidence>
<dbReference type="PANTHER" id="PTHR33824">
    <property type="entry name" value="POLYKETIDE CYCLASE/DEHYDRASE AND LIPID TRANSPORT SUPERFAMILY PROTEIN"/>
    <property type="match status" value="1"/>
</dbReference>
<dbReference type="EMBL" id="BMKL01000001">
    <property type="protein sequence ID" value="GGE02434.1"/>
    <property type="molecule type" value="Genomic_DNA"/>
</dbReference>
<evidence type="ECO:0000256" key="1">
    <source>
        <dbReference type="ARBA" id="ARBA00008918"/>
    </source>
</evidence>